<dbReference type="GO" id="GO:0016209">
    <property type="term" value="F:antioxidant activity"/>
    <property type="evidence" value="ECO:0007669"/>
    <property type="project" value="InterPro"/>
</dbReference>
<feature type="signal peptide" evidence="1">
    <location>
        <begin position="1"/>
        <end position="30"/>
    </location>
</feature>
<gene>
    <name evidence="3" type="ORF">PITCH_A2030039</name>
</gene>
<keyword evidence="3" id="KW-0413">Isomerase</keyword>
<dbReference type="Pfam" id="PF00578">
    <property type="entry name" value="AhpC-TSA"/>
    <property type="match status" value="1"/>
</dbReference>
<feature type="domain" description="Thioredoxin" evidence="2">
    <location>
        <begin position="29"/>
        <end position="172"/>
    </location>
</feature>
<dbReference type="Gene3D" id="3.40.30.10">
    <property type="entry name" value="Glutaredoxin"/>
    <property type="match status" value="1"/>
</dbReference>
<protein>
    <submittedName>
        <fullName evidence="3">Thiol-disulfide isomerase-like protein</fullName>
    </submittedName>
</protein>
<dbReference type="InterPro" id="IPR000866">
    <property type="entry name" value="AhpC/TSA"/>
</dbReference>
<organism evidence="3">
    <name type="scientific">uncultured Desulfobacterium sp</name>
    <dbReference type="NCBI Taxonomy" id="201089"/>
    <lineage>
        <taxon>Bacteria</taxon>
        <taxon>Pseudomonadati</taxon>
        <taxon>Thermodesulfobacteriota</taxon>
        <taxon>Desulfobacteria</taxon>
        <taxon>Desulfobacterales</taxon>
        <taxon>Desulfobacteriaceae</taxon>
        <taxon>Desulfobacterium</taxon>
        <taxon>environmental samples</taxon>
    </lineage>
</organism>
<dbReference type="InterPro" id="IPR036249">
    <property type="entry name" value="Thioredoxin-like_sf"/>
</dbReference>
<feature type="chain" id="PRO_5019075687" evidence="1">
    <location>
        <begin position="31"/>
        <end position="172"/>
    </location>
</feature>
<sequence length="172" mass="19496">MSYRLNSIFNKLIFVSVLAFTIFGCKSDIAAGPAAPDFSLKDLSDKTVTLKQYRGSIVVLDFWATWCPPCRAAIPELVAMQEKYRDKKLAVIGISMDDPRKVTNEYLRSFSEKFNINYIILRFDLKVVEDYFGAQAPALPTLYIIDRDGQVRDKLVGFDPDALQSAVERLLK</sequence>
<name>A0A445MWQ8_9BACT</name>
<dbReference type="PROSITE" id="PS51352">
    <property type="entry name" value="THIOREDOXIN_2"/>
    <property type="match status" value="1"/>
</dbReference>
<dbReference type="CDD" id="cd02966">
    <property type="entry name" value="TlpA_like_family"/>
    <property type="match status" value="1"/>
</dbReference>
<dbReference type="PANTHER" id="PTHR42852">
    <property type="entry name" value="THIOL:DISULFIDE INTERCHANGE PROTEIN DSBE"/>
    <property type="match status" value="1"/>
</dbReference>
<dbReference type="EMBL" id="OJIN01000117">
    <property type="protein sequence ID" value="SPD73895.1"/>
    <property type="molecule type" value="Genomic_DNA"/>
</dbReference>
<dbReference type="InterPro" id="IPR013766">
    <property type="entry name" value="Thioredoxin_domain"/>
</dbReference>
<accession>A0A445MWQ8</accession>
<keyword evidence="1" id="KW-0732">Signal</keyword>
<reference evidence="3" key="1">
    <citation type="submission" date="2018-01" db="EMBL/GenBank/DDBJ databases">
        <authorList>
            <person name="Regsiter A."/>
            <person name="William W."/>
        </authorList>
    </citation>
    <scope>NUCLEOTIDE SEQUENCE</scope>
    <source>
        <strain evidence="3">TRIP AH-1</strain>
    </source>
</reference>
<dbReference type="PANTHER" id="PTHR42852:SF13">
    <property type="entry name" value="PROTEIN DIPZ"/>
    <property type="match status" value="1"/>
</dbReference>
<evidence type="ECO:0000256" key="1">
    <source>
        <dbReference type="SAM" id="SignalP"/>
    </source>
</evidence>
<dbReference type="AlphaFoldDB" id="A0A445MWQ8"/>
<dbReference type="PROSITE" id="PS51257">
    <property type="entry name" value="PROKAR_LIPOPROTEIN"/>
    <property type="match status" value="1"/>
</dbReference>
<dbReference type="SUPFAM" id="SSF52833">
    <property type="entry name" value="Thioredoxin-like"/>
    <property type="match status" value="1"/>
</dbReference>
<dbReference type="GO" id="GO:0016853">
    <property type="term" value="F:isomerase activity"/>
    <property type="evidence" value="ECO:0007669"/>
    <property type="project" value="UniProtKB-KW"/>
</dbReference>
<proteinExistence type="predicted"/>
<dbReference type="GO" id="GO:0016491">
    <property type="term" value="F:oxidoreductase activity"/>
    <property type="evidence" value="ECO:0007669"/>
    <property type="project" value="InterPro"/>
</dbReference>
<evidence type="ECO:0000259" key="2">
    <source>
        <dbReference type="PROSITE" id="PS51352"/>
    </source>
</evidence>
<dbReference type="InterPro" id="IPR050553">
    <property type="entry name" value="Thioredoxin_ResA/DsbE_sf"/>
</dbReference>
<evidence type="ECO:0000313" key="3">
    <source>
        <dbReference type="EMBL" id="SPD73895.1"/>
    </source>
</evidence>